<evidence type="ECO:0000256" key="1">
    <source>
        <dbReference type="ARBA" id="ARBA00022737"/>
    </source>
</evidence>
<dbReference type="EMBL" id="JAVHJO010000009">
    <property type="protein sequence ID" value="KAK6537531.1"/>
    <property type="molecule type" value="Genomic_DNA"/>
</dbReference>
<dbReference type="AlphaFoldDB" id="A0AAV9X7E7"/>
<dbReference type="PANTHER" id="PTHR10627">
    <property type="entry name" value="SCP160"/>
    <property type="match status" value="1"/>
</dbReference>
<name>A0AAV9X7E7_9PEZI</name>
<feature type="region of interest" description="Disordered" evidence="3">
    <location>
        <begin position="974"/>
        <end position="1018"/>
    </location>
</feature>
<dbReference type="PANTHER" id="PTHR10627:SF76">
    <property type="entry name" value="KH DOMAIN-CONTAINING PROTEIN YLL032C"/>
    <property type="match status" value="1"/>
</dbReference>
<dbReference type="PROSITE" id="PS50084">
    <property type="entry name" value="KH_TYPE_1"/>
    <property type="match status" value="1"/>
</dbReference>
<dbReference type="GO" id="GO:0003729">
    <property type="term" value="F:mRNA binding"/>
    <property type="evidence" value="ECO:0007669"/>
    <property type="project" value="TreeGrafter"/>
</dbReference>
<keyword evidence="2" id="KW-0694">RNA-binding</keyword>
<dbReference type="InterPro" id="IPR004088">
    <property type="entry name" value="KH_dom_type_1"/>
</dbReference>
<sequence length="1061" mass="117520">MDRHSQVSMQGRYDYPLQRPVAHTGTINVPLSSSLRNLDPVGGKGGSSITENLSFSFCIETPTLAGPDAKRIAFATAGAKEKWLHPAGSDGSNLPAYTLPYHRQNLDNLKRLCKSLSDGPEHVVANAQINEPKPVPGKPRRSPVTTISLYGDPDVVLRTRGILLESIPLKLKCATVDIDVDQVIGEDEKFRPDAAQQLERISDYCGVDIFVVHPESTKGVSLHAGGSDTSQDTRLKILIFGDVESVECAKIRVLVMIDDMLGLHVDSIFLELSLQSLMCGRGRKDIQHVEAVTKTNIYLPTAFPGVYGFKPPKATPRHPDIIFITGQPEMIKQAARMISDLVSNCKLYVKDVSLSMNKIDFIILERLDVVKKIMAENGSFVQFPSLGAGRSMMRVQAPDIPPLDRTIKAILNISHQYYNASCWVLLNETALSSMRPLMPQEVQRLLTDICVFSGADIAFSKFAFEIYGSDDAVKLALKIISDIRFVKENRSQIRVKVQVANEHKEFVSGKKNGKINKIMGQADVQILFEPFNEFDFYIDVIGVDFQASMLGLELVEQELPADISFYIPDRYHKRIIGIGGQHIQSIMRKYSVFVKFSNAMDRDSNGGRDSEEIAVDNVICRTPARNAASLELVKQEINAMVQQVDSEYVEETVIIPRLYHRTLIAQSELLIGIEKKWSCKIRFPGTETASDVVTVSGPEWQVPHAIHELLAHVPETHTIDMTISEKLQDLFSSPEFKHNVVERFKMQYGVLVETVLRPKRLSQNPSKGICQIQLTYTRDNRASRDIAIDSFKDYLVSHGIMPDFQGLPVRPQSDSFEDSLPYFNNKLFPAAPMSKGSGDEPNNSSTTSLPLPMEKLFGGMSLTDSPSSKEPPNGLPGMPGIGGSLHHAWDAMKAKPRSSLSEEQRERLVNELPDYLRQPGILKGVAGDRNAIYADSTADLDPSPVPFSRAVGTNPRAEPIGHPYSMNPMNPMNPMNGIKRNSGENSLQAPIGPIGSMQPPRDVPRSRPSTAGSNISGISDSWSMISNTVPPGVAYPDADSRKVWGHFPMFEKRHNGQYLVP</sequence>
<keyword evidence="6" id="KW-1185">Reference proteome</keyword>
<proteinExistence type="predicted"/>
<accession>A0AAV9X7E7</accession>
<organism evidence="5 6">
    <name type="scientific">Orbilia ellipsospora</name>
    <dbReference type="NCBI Taxonomy" id="2528407"/>
    <lineage>
        <taxon>Eukaryota</taxon>
        <taxon>Fungi</taxon>
        <taxon>Dikarya</taxon>
        <taxon>Ascomycota</taxon>
        <taxon>Pezizomycotina</taxon>
        <taxon>Orbiliomycetes</taxon>
        <taxon>Orbiliales</taxon>
        <taxon>Orbiliaceae</taxon>
        <taxon>Orbilia</taxon>
    </lineage>
</organism>
<dbReference type="SUPFAM" id="SSF54791">
    <property type="entry name" value="Eukaryotic type KH-domain (KH-domain type I)"/>
    <property type="match status" value="3"/>
</dbReference>
<feature type="compositionally biased region" description="Polar residues" evidence="3">
    <location>
        <begin position="840"/>
        <end position="849"/>
    </location>
</feature>
<dbReference type="CDD" id="cd22453">
    <property type="entry name" value="KH-I_MUG60_like"/>
    <property type="match status" value="1"/>
</dbReference>
<protein>
    <recommendedName>
        <fullName evidence="4">K Homology domain-containing protein</fullName>
    </recommendedName>
</protein>
<evidence type="ECO:0000313" key="5">
    <source>
        <dbReference type="EMBL" id="KAK6537531.1"/>
    </source>
</evidence>
<comment type="caution">
    <text evidence="5">The sequence shown here is derived from an EMBL/GenBank/DDBJ whole genome shotgun (WGS) entry which is preliminary data.</text>
</comment>
<dbReference type="InterPro" id="IPR056553">
    <property type="entry name" value="KH_Mug60-KHD4"/>
</dbReference>
<dbReference type="Pfam" id="PF00013">
    <property type="entry name" value="KH_1"/>
    <property type="match status" value="1"/>
</dbReference>
<evidence type="ECO:0000256" key="3">
    <source>
        <dbReference type="SAM" id="MobiDB-lite"/>
    </source>
</evidence>
<dbReference type="InterPro" id="IPR036612">
    <property type="entry name" value="KH_dom_type_1_sf"/>
</dbReference>
<feature type="domain" description="K Homology" evidence="4">
    <location>
        <begin position="559"/>
        <end position="642"/>
    </location>
</feature>
<dbReference type="Proteomes" id="UP001365542">
    <property type="component" value="Unassembled WGS sequence"/>
</dbReference>
<feature type="compositionally biased region" description="Polar residues" evidence="3">
    <location>
        <begin position="1007"/>
        <end position="1018"/>
    </location>
</feature>
<feature type="domain" description="K Homology" evidence="4">
    <location>
        <begin position="491"/>
        <end position="555"/>
    </location>
</feature>
<gene>
    <name evidence="5" type="ORF">TWF694_011713</name>
</gene>
<keyword evidence="1" id="KW-0677">Repeat</keyword>
<dbReference type="SMART" id="SM00322">
    <property type="entry name" value="KH"/>
    <property type="match status" value="4"/>
</dbReference>
<feature type="domain" description="K Homology" evidence="4">
    <location>
        <begin position="647"/>
        <end position="714"/>
    </location>
</feature>
<dbReference type="Gene3D" id="3.30.1370.10">
    <property type="entry name" value="K Homology domain, type 1"/>
    <property type="match status" value="3"/>
</dbReference>
<dbReference type="GO" id="GO:0005737">
    <property type="term" value="C:cytoplasm"/>
    <property type="evidence" value="ECO:0007669"/>
    <property type="project" value="TreeGrafter"/>
</dbReference>
<feature type="region of interest" description="Disordered" evidence="3">
    <location>
        <begin position="831"/>
        <end position="882"/>
    </location>
</feature>
<evidence type="ECO:0000259" key="4">
    <source>
        <dbReference type="SMART" id="SM00322"/>
    </source>
</evidence>
<evidence type="ECO:0000313" key="6">
    <source>
        <dbReference type="Proteomes" id="UP001365542"/>
    </source>
</evidence>
<reference evidence="5 6" key="1">
    <citation type="submission" date="2019-10" db="EMBL/GenBank/DDBJ databases">
        <authorList>
            <person name="Palmer J.M."/>
        </authorList>
    </citation>
    <scope>NUCLEOTIDE SEQUENCE [LARGE SCALE GENOMIC DNA]</scope>
    <source>
        <strain evidence="5 6">TWF694</strain>
    </source>
</reference>
<dbReference type="InterPro" id="IPR004087">
    <property type="entry name" value="KH_dom"/>
</dbReference>
<evidence type="ECO:0000256" key="2">
    <source>
        <dbReference type="PROSITE-ProRule" id="PRU00117"/>
    </source>
</evidence>
<feature type="domain" description="K Homology" evidence="4">
    <location>
        <begin position="262"/>
        <end position="343"/>
    </location>
</feature>
<dbReference type="Pfam" id="PF24563">
    <property type="entry name" value="KH_Mug60-KHD4"/>
    <property type="match status" value="1"/>
</dbReference>